<proteinExistence type="predicted"/>
<sequence>MEEFIISEGELTYIGSGEYGALTYVWTFSATGYKDVVVSFDLSPSATFRTMDSNSLLQGK</sequence>
<protein>
    <submittedName>
        <fullName evidence="1">Uncharacterized protein</fullName>
    </submittedName>
</protein>
<dbReference type="OrthoDB" id="9965798at2"/>
<reference evidence="1 2" key="1">
    <citation type="submission" date="2016-10" db="EMBL/GenBank/DDBJ databases">
        <authorList>
            <person name="de Groot N.N."/>
        </authorList>
    </citation>
    <scope>NUCLEOTIDE SEQUENCE [LARGE SCALE GENOMIC DNA]</scope>
    <source>
        <strain evidence="1 2">CGMCC 1.7727</strain>
    </source>
</reference>
<evidence type="ECO:0000313" key="1">
    <source>
        <dbReference type="EMBL" id="SES10445.1"/>
    </source>
</evidence>
<accession>A0A1H9ULV9</accession>
<dbReference type="EMBL" id="FOGL01000018">
    <property type="protein sequence ID" value="SES10445.1"/>
    <property type="molecule type" value="Genomic_DNA"/>
</dbReference>
<evidence type="ECO:0000313" key="2">
    <source>
        <dbReference type="Proteomes" id="UP000199687"/>
    </source>
</evidence>
<keyword evidence="2" id="KW-1185">Reference proteome</keyword>
<dbReference type="Proteomes" id="UP000199687">
    <property type="component" value="Unassembled WGS sequence"/>
</dbReference>
<dbReference type="AlphaFoldDB" id="A0A1H9ULV9"/>
<organism evidence="1 2">
    <name type="scientific">Gracilibacillus ureilyticus</name>
    <dbReference type="NCBI Taxonomy" id="531814"/>
    <lineage>
        <taxon>Bacteria</taxon>
        <taxon>Bacillati</taxon>
        <taxon>Bacillota</taxon>
        <taxon>Bacilli</taxon>
        <taxon>Bacillales</taxon>
        <taxon>Bacillaceae</taxon>
        <taxon>Gracilibacillus</taxon>
    </lineage>
</organism>
<name>A0A1H9ULV9_9BACI</name>
<gene>
    <name evidence="1" type="ORF">SAMN04487944_11854</name>
</gene>